<evidence type="ECO:0000256" key="3">
    <source>
        <dbReference type="SAM" id="SignalP"/>
    </source>
</evidence>
<feature type="domain" description="FAD/NAD(P)-binding" evidence="4">
    <location>
        <begin position="36"/>
        <end position="153"/>
    </location>
</feature>
<keyword evidence="2" id="KW-0274">FAD</keyword>
<keyword evidence="1" id="KW-0285">Flavoprotein</keyword>
<dbReference type="Proteomes" id="UP000648984">
    <property type="component" value="Unassembled WGS sequence"/>
</dbReference>
<dbReference type="InterPro" id="IPR006311">
    <property type="entry name" value="TAT_signal"/>
</dbReference>
<proteinExistence type="predicted"/>
<dbReference type="PROSITE" id="PS51257">
    <property type="entry name" value="PROKAR_LIPOPROTEIN"/>
    <property type="match status" value="1"/>
</dbReference>
<dbReference type="InterPro" id="IPR015323">
    <property type="entry name" value="FlavoCytC_S_DH_flav-bd"/>
</dbReference>
<organism evidence="7 8">
    <name type="scientific">Aromatoleum diolicum</name>
    <dbReference type="NCBI Taxonomy" id="75796"/>
    <lineage>
        <taxon>Bacteria</taxon>
        <taxon>Pseudomonadati</taxon>
        <taxon>Pseudomonadota</taxon>
        <taxon>Betaproteobacteria</taxon>
        <taxon>Rhodocyclales</taxon>
        <taxon>Rhodocyclaceae</taxon>
        <taxon>Aromatoleum</taxon>
    </lineage>
</organism>
<dbReference type="SUPFAM" id="SSF51905">
    <property type="entry name" value="FAD/NAD(P)-binding domain"/>
    <property type="match status" value="2"/>
</dbReference>
<dbReference type="InterPro" id="IPR049386">
    <property type="entry name" value="FCSD_central"/>
</dbReference>
<feature type="chain" id="PRO_5046325346" evidence="3">
    <location>
        <begin position="22"/>
        <end position="425"/>
    </location>
</feature>
<dbReference type="InterPro" id="IPR023753">
    <property type="entry name" value="FAD/NAD-binding_dom"/>
</dbReference>
<keyword evidence="8" id="KW-1185">Reference proteome</keyword>
<feature type="domain" description="Flavocytochrome c sulphide dehydrogenase flavin-binding" evidence="5">
    <location>
        <begin position="359"/>
        <end position="424"/>
    </location>
</feature>
<comment type="caution">
    <text evidence="7">The sequence shown here is derived from an EMBL/GenBank/DDBJ whole genome shotgun (WGS) entry which is preliminary data.</text>
</comment>
<evidence type="ECO:0000313" key="8">
    <source>
        <dbReference type="Proteomes" id="UP000648984"/>
    </source>
</evidence>
<dbReference type="PROSITE" id="PS51318">
    <property type="entry name" value="TAT"/>
    <property type="match status" value="1"/>
</dbReference>
<evidence type="ECO:0000259" key="6">
    <source>
        <dbReference type="Pfam" id="PF21706"/>
    </source>
</evidence>
<dbReference type="Pfam" id="PF09242">
    <property type="entry name" value="FCSD-flav_bind"/>
    <property type="match status" value="1"/>
</dbReference>
<dbReference type="Gene3D" id="3.50.50.60">
    <property type="entry name" value="FAD/NAD(P)-binding domain"/>
    <property type="match status" value="2"/>
</dbReference>
<evidence type="ECO:0000256" key="1">
    <source>
        <dbReference type="ARBA" id="ARBA00022630"/>
    </source>
</evidence>
<keyword evidence="3" id="KW-0732">Signal</keyword>
<evidence type="ECO:0000259" key="5">
    <source>
        <dbReference type="Pfam" id="PF09242"/>
    </source>
</evidence>
<dbReference type="PANTHER" id="PTHR43755:SF1">
    <property type="entry name" value="FAD-DEPENDENT PYRIDINE NUCLEOTIDE-DISULPHIDE OXIDOREDUCTASE"/>
    <property type="match status" value="1"/>
</dbReference>
<evidence type="ECO:0000259" key="4">
    <source>
        <dbReference type="Pfam" id="PF07992"/>
    </source>
</evidence>
<accession>A0ABX1QDX0</accession>
<feature type="domain" description="Sulfide dehydrogenase [flavocytochrome c] flavoprotein chain central" evidence="6">
    <location>
        <begin position="167"/>
        <end position="280"/>
    </location>
</feature>
<dbReference type="RefSeq" id="WP_169261771.1">
    <property type="nucleotide sequence ID" value="NZ_WTVQ01000036.1"/>
</dbReference>
<reference evidence="7 8" key="1">
    <citation type="submission" date="2019-12" db="EMBL/GenBank/DDBJ databases">
        <title>Comparative genomics gives insights into the taxonomy of the Azoarcus-Aromatoleum group and reveals separate origins of nif in the plant-associated Azoarcus and non-plant-associated Aromatoleum sub-groups.</title>
        <authorList>
            <person name="Lafos M."/>
            <person name="Maluk M."/>
            <person name="Batista M."/>
            <person name="Junghare M."/>
            <person name="Carmona M."/>
            <person name="Faoro H."/>
            <person name="Cruz L.M."/>
            <person name="Battistoni F."/>
            <person name="De Souza E."/>
            <person name="Pedrosa F."/>
            <person name="Chen W.-M."/>
            <person name="Poole P.S."/>
            <person name="Dixon R.A."/>
            <person name="James E.K."/>
        </authorList>
    </citation>
    <scope>NUCLEOTIDE SEQUENCE [LARGE SCALE GENOMIC DNA]</scope>
    <source>
        <strain evidence="7 8">22Lin</strain>
    </source>
</reference>
<dbReference type="InterPro" id="IPR016156">
    <property type="entry name" value="FAD/NAD-linked_Rdtase_dimer_sf"/>
</dbReference>
<dbReference type="SUPFAM" id="SSF55424">
    <property type="entry name" value="FAD/NAD-linked reductases, dimerisation (C-terminal) domain"/>
    <property type="match status" value="1"/>
</dbReference>
<dbReference type="InterPro" id="IPR036188">
    <property type="entry name" value="FAD/NAD-bd_sf"/>
</dbReference>
<dbReference type="EMBL" id="WTVQ01000036">
    <property type="protein sequence ID" value="NMG76627.1"/>
    <property type="molecule type" value="Genomic_DNA"/>
</dbReference>
<name>A0ABX1QDX0_9RHOO</name>
<dbReference type="Pfam" id="PF07992">
    <property type="entry name" value="Pyr_redox_2"/>
    <property type="match status" value="1"/>
</dbReference>
<dbReference type="PANTHER" id="PTHR43755">
    <property type="match status" value="1"/>
</dbReference>
<feature type="signal peptide" evidence="3">
    <location>
        <begin position="1"/>
        <end position="21"/>
    </location>
</feature>
<dbReference type="Gene3D" id="3.90.760.10">
    <property type="entry name" value="Flavocytochrome c sulphide dehydrogenase, flavin-binding domain"/>
    <property type="match status" value="1"/>
</dbReference>
<protein>
    <submittedName>
        <fullName evidence="7">Flavocytochrome C</fullName>
    </submittedName>
</protein>
<dbReference type="InterPro" id="IPR037092">
    <property type="entry name" value="FlavoCytC_S_DH_flav-bd_sf"/>
</dbReference>
<dbReference type="Pfam" id="PF21706">
    <property type="entry name" value="FCSD_central"/>
    <property type="match status" value="1"/>
</dbReference>
<sequence length="425" mass="46151">MMNRRKFLKAFSLAASTPAWSGLAGCAATPAHGTPHVIVIGGGFGGATAAKYLRMWSEGRIAVTLIEREAHFVSCPISNLVIAGLKNMADITADYDKLSKRWGVRVVIREAISIDMDKRRVHLAGGERLGFDRIVLSPGVDFMPEQVEGLAGNAERIPHAWKAGPQTKLLRRQLEAMPDGGVFALHIPKTPYRCPPGPYERACVVAHYLRTHKPRAKLLVLDSNSEIQSKKALFAHAFDGLYRKIIEYRPDSTLVSVDAKGLRAELEFDTIRGDVLNVIPPMRAGRLVDALGIELVNGRWVDVDWLTMEARGAPGVHVLGDATFPAPTMPKSGHIANQQAKLAAAAIIELLAGRTPDSAPMLINTCYSFVDDRNVAHISSVHRYDAGEKTFLPVAGAGGLSAAANEAEGRYALAWAQNIRTDMLD</sequence>
<dbReference type="InterPro" id="IPR052541">
    <property type="entry name" value="SQRD"/>
</dbReference>
<evidence type="ECO:0000256" key="2">
    <source>
        <dbReference type="ARBA" id="ARBA00022827"/>
    </source>
</evidence>
<evidence type="ECO:0000313" key="7">
    <source>
        <dbReference type="EMBL" id="NMG76627.1"/>
    </source>
</evidence>
<gene>
    <name evidence="7" type="ORF">GPA25_17850</name>
</gene>